<organism evidence="9 10">
    <name type="scientific">Fusarium piperis</name>
    <dbReference type="NCBI Taxonomy" id="1435070"/>
    <lineage>
        <taxon>Eukaryota</taxon>
        <taxon>Fungi</taxon>
        <taxon>Dikarya</taxon>
        <taxon>Ascomycota</taxon>
        <taxon>Pezizomycotina</taxon>
        <taxon>Sordariomycetes</taxon>
        <taxon>Hypocreomycetidae</taxon>
        <taxon>Hypocreales</taxon>
        <taxon>Nectriaceae</taxon>
        <taxon>Fusarium</taxon>
        <taxon>Fusarium solani species complex</taxon>
    </lineage>
</organism>
<feature type="region of interest" description="Disordered" evidence="6">
    <location>
        <begin position="123"/>
        <end position="150"/>
    </location>
</feature>
<dbReference type="AlphaFoldDB" id="A0A9W9BPI3"/>
<gene>
    <name evidence="9" type="ORF">N0V84_004870</name>
</gene>
<dbReference type="InterPro" id="IPR052337">
    <property type="entry name" value="SAT4-like"/>
</dbReference>
<feature type="domain" description="Rhodopsin" evidence="8">
    <location>
        <begin position="14"/>
        <end position="112"/>
    </location>
</feature>
<dbReference type="PANTHER" id="PTHR33048">
    <property type="entry name" value="PTH11-LIKE INTEGRAL MEMBRANE PROTEIN (AFU_ORTHOLOGUE AFUA_5G11245)"/>
    <property type="match status" value="1"/>
</dbReference>
<dbReference type="Pfam" id="PF20684">
    <property type="entry name" value="Fung_rhodopsin"/>
    <property type="match status" value="1"/>
</dbReference>
<accession>A0A9W9BPI3</accession>
<feature type="transmembrane region" description="Helical" evidence="7">
    <location>
        <begin position="49"/>
        <end position="67"/>
    </location>
</feature>
<comment type="caution">
    <text evidence="9">The sequence shown here is derived from an EMBL/GenBank/DDBJ whole genome shotgun (WGS) entry which is preliminary data.</text>
</comment>
<evidence type="ECO:0000256" key="4">
    <source>
        <dbReference type="ARBA" id="ARBA00023136"/>
    </source>
</evidence>
<evidence type="ECO:0000256" key="3">
    <source>
        <dbReference type="ARBA" id="ARBA00022989"/>
    </source>
</evidence>
<sequence>MRRADLRNSTFPRSFYVGVAIGGIITDIGLMIVPLPYIFTLRVPLYHKILIAIMLVFGSFACFVTIIRLTKVITVDLSDPTWGTVDLMIWTGMEVYSAVICCCLPTMRPLIKFVWKKCGLKSLSSSGGTDNSKPVSGTGGMWGKKSRQNSRHLQDTILGNGNADEMELTKHAYYELRSNNVAPSIRINKSEDASDTRRGVYQEAWYWTTGL</sequence>
<dbReference type="EMBL" id="JAPEUR010000083">
    <property type="protein sequence ID" value="KAJ4322399.1"/>
    <property type="molecule type" value="Genomic_DNA"/>
</dbReference>
<name>A0A9W9BPI3_9HYPO</name>
<keyword evidence="3 7" id="KW-1133">Transmembrane helix</keyword>
<evidence type="ECO:0000256" key="2">
    <source>
        <dbReference type="ARBA" id="ARBA00022692"/>
    </source>
</evidence>
<evidence type="ECO:0000259" key="8">
    <source>
        <dbReference type="Pfam" id="PF20684"/>
    </source>
</evidence>
<feature type="transmembrane region" description="Helical" evidence="7">
    <location>
        <begin position="15"/>
        <end position="37"/>
    </location>
</feature>
<protein>
    <recommendedName>
        <fullName evidence="8">Rhodopsin domain-containing protein</fullName>
    </recommendedName>
</protein>
<dbReference type="Proteomes" id="UP001140502">
    <property type="component" value="Unassembled WGS sequence"/>
</dbReference>
<evidence type="ECO:0000256" key="1">
    <source>
        <dbReference type="ARBA" id="ARBA00004141"/>
    </source>
</evidence>
<dbReference type="InterPro" id="IPR049326">
    <property type="entry name" value="Rhodopsin_dom_fungi"/>
</dbReference>
<reference evidence="9" key="1">
    <citation type="submission" date="2022-10" db="EMBL/GenBank/DDBJ databases">
        <title>Tapping the CABI collections for fungal endophytes: first genome assemblies for Collariella, Neodidymelliopsis, Ascochyta clinopodiicola, Didymella pomorum, Didymosphaeria variabile, Neocosmospora piperis and Neocucurbitaria cava.</title>
        <authorList>
            <person name="Hill R."/>
        </authorList>
    </citation>
    <scope>NUCLEOTIDE SEQUENCE</scope>
    <source>
        <strain evidence="9">IMI 366586</strain>
    </source>
</reference>
<dbReference type="PANTHER" id="PTHR33048:SF47">
    <property type="entry name" value="INTEGRAL MEMBRANE PROTEIN-RELATED"/>
    <property type="match status" value="1"/>
</dbReference>
<keyword evidence="10" id="KW-1185">Reference proteome</keyword>
<dbReference type="GO" id="GO:0016020">
    <property type="term" value="C:membrane"/>
    <property type="evidence" value="ECO:0007669"/>
    <property type="project" value="UniProtKB-SubCell"/>
</dbReference>
<dbReference type="OrthoDB" id="5417844at2759"/>
<evidence type="ECO:0000256" key="5">
    <source>
        <dbReference type="ARBA" id="ARBA00038359"/>
    </source>
</evidence>
<evidence type="ECO:0000313" key="9">
    <source>
        <dbReference type="EMBL" id="KAJ4322399.1"/>
    </source>
</evidence>
<evidence type="ECO:0000313" key="10">
    <source>
        <dbReference type="Proteomes" id="UP001140502"/>
    </source>
</evidence>
<keyword evidence="2 7" id="KW-0812">Transmembrane</keyword>
<comment type="similarity">
    <text evidence="5">Belongs to the SAT4 family.</text>
</comment>
<evidence type="ECO:0000256" key="7">
    <source>
        <dbReference type="SAM" id="Phobius"/>
    </source>
</evidence>
<comment type="subcellular location">
    <subcellularLocation>
        <location evidence="1">Membrane</location>
        <topology evidence="1">Multi-pass membrane protein</topology>
    </subcellularLocation>
</comment>
<evidence type="ECO:0000256" key="6">
    <source>
        <dbReference type="SAM" id="MobiDB-lite"/>
    </source>
</evidence>
<proteinExistence type="inferred from homology"/>
<keyword evidence="4 7" id="KW-0472">Membrane</keyword>